<evidence type="ECO:0000256" key="4">
    <source>
        <dbReference type="ARBA" id="ARBA00022679"/>
    </source>
</evidence>
<gene>
    <name evidence="11" type="ORF">DFQ01_12142</name>
</gene>
<evidence type="ECO:0000256" key="5">
    <source>
        <dbReference type="ARBA" id="ARBA00022691"/>
    </source>
</evidence>
<dbReference type="InterPro" id="IPR051537">
    <property type="entry name" value="DNA_Adenine_Mtase"/>
</dbReference>
<name>A0A2V2YP34_9BACL</name>
<evidence type="ECO:0000313" key="11">
    <source>
        <dbReference type="EMBL" id="PWV97399.1"/>
    </source>
</evidence>
<keyword evidence="6" id="KW-0680">Restriction system</keyword>
<evidence type="ECO:0000259" key="9">
    <source>
        <dbReference type="Pfam" id="PF02384"/>
    </source>
</evidence>
<dbReference type="Pfam" id="PF12161">
    <property type="entry name" value="HsdM_N"/>
    <property type="match status" value="1"/>
</dbReference>
<evidence type="ECO:0000256" key="3">
    <source>
        <dbReference type="ARBA" id="ARBA00022603"/>
    </source>
</evidence>
<comment type="catalytic activity">
    <reaction evidence="7">
        <text>a 2'-deoxyadenosine in DNA + S-adenosyl-L-methionine = an N(6)-methyl-2'-deoxyadenosine in DNA + S-adenosyl-L-homocysteine + H(+)</text>
        <dbReference type="Rhea" id="RHEA:15197"/>
        <dbReference type="Rhea" id="RHEA-COMP:12418"/>
        <dbReference type="Rhea" id="RHEA-COMP:12419"/>
        <dbReference type="ChEBI" id="CHEBI:15378"/>
        <dbReference type="ChEBI" id="CHEBI:57856"/>
        <dbReference type="ChEBI" id="CHEBI:59789"/>
        <dbReference type="ChEBI" id="CHEBI:90615"/>
        <dbReference type="ChEBI" id="CHEBI:90616"/>
        <dbReference type="EC" id="2.1.1.72"/>
    </reaction>
</comment>
<feature type="domain" description="N6 adenine-specific DNA methyltransferase N-terminal" evidence="10">
    <location>
        <begin position="9"/>
        <end position="134"/>
    </location>
</feature>
<evidence type="ECO:0000313" key="12">
    <source>
        <dbReference type="Proteomes" id="UP000246635"/>
    </source>
</evidence>
<evidence type="ECO:0000256" key="2">
    <source>
        <dbReference type="ARBA" id="ARBA00011900"/>
    </source>
</evidence>
<dbReference type="InterPro" id="IPR022749">
    <property type="entry name" value="D12N6_MeTrfase_N"/>
</dbReference>
<dbReference type="RefSeq" id="WP_110045920.1">
    <property type="nucleotide sequence ID" value="NZ_CP054613.1"/>
</dbReference>
<dbReference type="Gene3D" id="1.20.1260.30">
    <property type="match status" value="1"/>
</dbReference>
<dbReference type="PRINTS" id="PR00507">
    <property type="entry name" value="N12N6MTFRASE"/>
</dbReference>
<comment type="caution">
    <text evidence="11">The sequence shown here is derived from an EMBL/GenBank/DDBJ whole genome shotgun (WGS) entry which is preliminary data.</text>
</comment>
<keyword evidence="8" id="KW-0175">Coiled coil</keyword>
<sequence>MSTLTLQQLESHLWESANILRGSIDSSDYKNYIFGMLFLKRLNDVFVETAKQIEVEEGDDYGWYDRDEHQFFVPERARWEHIQTITQDIGDAINKAFESLEEENASLQGVLATIDFNDKEKLPDKLLQRLIQHFTAIELSNGNLSEPDMLGRAYEYLIKQFADDAGKKGGEFYTPSKVVELIVKLIKPEEGMRVCDPTVGSGGMLIQSVDYIKSQGGNPRNLTLHGQERNLNTWAICKMNLLLHGLSDHWIAKGDTIREPKLLEDGELILYDRVIANPPFSLSNWGREEAEADTLGRFRFGLPPKDKGDLAFVQHMVATLNHEGKAGVVMPHGILFRGGAEAAIRKGLLEEDLVEAIIGLPSNLFYGTGIPASIVILNRNKAIEKKGQVLFINGAGDFEPGKNQNVLRDQDIEKIVSAYDKWEEQDKYCRAVDIKEIRENDYNLNIARYIDSAEEEEQIDVEEALADLRRLEVERTEIETIMFRYLKELGYSAN</sequence>
<dbReference type="SUPFAM" id="SSF53335">
    <property type="entry name" value="S-adenosyl-L-methionine-dependent methyltransferases"/>
    <property type="match status" value="1"/>
</dbReference>
<proteinExistence type="inferred from homology"/>
<dbReference type="GO" id="GO:0009007">
    <property type="term" value="F:site-specific DNA-methyltransferase (adenine-specific) activity"/>
    <property type="evidence" value="ECO:0007669"/>
    <property type="project" value="UniProtKB-EC"/>
</dbReference>
<dbReference type="PANTHER" id="PTHR42933:SF3">
    <property type="entry name" value="TYPE I RESTRICTION ENZYME MJAVIII METHYLASE SUBUNIT"/>
    <property type="match status" value="1"/>
</dbReference>
<comment type="similarity">
    <text evidence="1">Belongs to the N(4)/N(6)-methyltransferase family.</text>
</comment>
<organism evidence="11 12">
    <name type="scientific">Paenibacillus cellulosilyticus</name>
    <dbReference type="NCBI Taxonomy" id="375489"/>
    <lineage>
        <taxon>Bacteria</taxon>
        <taxon>Bacillati</taxon>
        <taxon>Bacillota</taxon>
        <taxon>Bacilli</taxon>
        <taxon>Bacillales</taxon>
        <taxon>Paenibacillaceae</taxon>
        <taxon>Paenibacillus</taxon>
    </lineage>
</organism>
<dbReference type="NCBIfam" id="TIGR00497">
    <property type="entry name" value="hsdM"/>
    <property type="match status" value="1"/>
</dbReference>
<evidence type="ECO:0000256" key="7">
    <source>
        <dbReference type="ARBA" id="ARBA00047942"/>
    </source>
</evidence>
<dbReference type="InterPro" id="IPR003356">
    <property type="entry name" value="DNA_methylase_A-5"/>
</dbReference>
<dbReference type="Pfam" id="PF02384">
    <property type="entry name" value="N6_Mtase"/>
    <property type="match status" value="1"/>
</dbReference>
<dbReference type="GO" id="GO:0032259">
    <property type="term" value="P:methylation"/>
    <property type="evidence" value="ECO:0007669"/>
    <property type="project" value="UniProtKB-KW"/>
</dbReference>
<dbReference type="InterPro" id="IPR038333">
    <property type="entry name" value="T1MK-like_N_sf"/>
</dbReference>
<evidence type="ECO:0000256" key="8">
    <source>
        <dbReference type="SAM" id="Coils"/>
    </source>
</evidence>
<dbReference type="InterPro" id="IPR029063">
    <property type="entry name" value="SAM-dependent_MTases_sf"/>
</dbReference>
<dbReference type="PANTHER" id="PTHR42933">
    <property type="entry name" value="SLR6095 PROTEIN"/>
    <property type="match status" value="1"/>
</dbReference>
<dbReference type="GO" id="GO:0003677">
    <property type="term" value="F:DNA binding"/>
    <property type="evidence" value="ECO:0007669"/>
    <property type="project" value="InterPro"/>
</dbReference>
<accession>A0A2V2YP34</accession>
<dbReference type="Gene3D" id="3.40.50.150">
    <property type="entry name" value="Vaccinia Virus protein VP39"/>
    <property type="match status" value="1"/>
</dbReference>
<dbReference type="GO" id="GO:0008170">
    <property type="term" value="F:N-methyltransferase activity"/>
    <property type="evidence" value="ECO:0007669"/>
    <property type="project" value="InterPro"/>
</dbReference>
<dbReference type="GO" id="GO:0009307">
    <property type="term" value="P:DNA restriction-modification system"/>
    <property type="evidence" value="ECO:0007669"/>
    <property type="project" value="UniProtKB-KW"/>
</dbReference>
<dbReference type="InterPro" id="IPR004546">
    <property type="entry name" value="Restrct_endonuc_T1M"/>
</dbReference>
<dbReference type="EMBL" id="QGTQ01000021">
    <property type="protein sequence ID" value="PWV97399.1"/>
    <property type="molecule type" value="Genomic_DNA"/>
</dbReference>
<keyword evidence="5" id="KW-0949">S-adenosyl-L-methionine</keyword>
<evidence type="ECO:0000259" key="10">
    <source>
        <dbReference type="Pfam" id="PF12161"/>
    </source>
</evidence>
<protein>
    <recommendedName>
        <fullName evidence="2">site-specific DNA-methyltransferase (adenine-specific)</fullName>
        <ecNumber evidence="2">2.1.1.72</ecNumber>
    </recommendedName>
</protein>
<keyword evidence="12" id="KW-1185">Reference proteome</keyword>
<feature type="domain" description="DNA methylase adenine-specific" evidence="9">
    <location>
        <begin position="147"/>
        <end position="457"/>
    </location>
</feature>
<keyword evidence="3" id="KW-0489">Methyltransferase</keyword>
<dbReference type="EC" id="2.1.1.72" evidence="2"/>
<reference evidence="11 12" key="1">
    <citation type="submission" date="2018-05" db="EMBL/GenBank/DDBJ databases">
        <title>Genomic Encyclopedia of Type Strains, Phase III (KMG-III): the genomes of soil and plant-associated and newly described type strains.</title>
        <authorList>
            <person name="Whitman W."/>
        </authorList>
    </citation>
    <scope>NUCLEOTIDE SEQUENCE [LARGE SCALE GENOMIC DNA]</scope>
    <source>
        <strain evidence="11 12">CECT 5696</strain>
    </source>
</reference>
<keyword evidence="4" id="KW-0808">Transferase</keyword>
<dbReference type="OrthoDB" id="9814572at2"/>
<evidence type="ECO:0000256" key="6">
    <source>
        <dbReference type="ARBA" id="ARBA00022747"/>
    </source>
</evidence>
<feature type="coiled-coil region" evidence="8">
    <location>
        <begin position="454"/>
        <end position="481"/>
    </location>
</feature>
<dbReference type="AlphaFoldDB" id="A0A2V2YP34"/>
<dbReference type="Proteomes" id="UP000246635">
    <property type="component" value="Unassembled WGS sequence"/>
</dbReference>
<evidence type="ECO:0000256" key="1">
    <source>
        <dbReference type="ARBA" id="ARBA00006594"/>
    </source>
</evidence>